<dbReference type="NCBIfam" id="TIGR02532">
    <property type="entry name" value="IV_pilin_GFxxxE"/>
    <property type="match status" value="1"/>
</dbReference>
<comment type="caution">
    <text evidence="2">The sequence shown here is derived from an EMBL/GenBank/DDBJ whole genome shotgun (WGS) entry which is preliminary data.</text>
</comment>
<proteinExistence type="predicted"/>
<keyword evidence="1" id="KW-0812">Transmembrane</keyword>
<accession>A0A5M6DEG4</accession>
<keyword evidence="1" id="KW-0472">Membrane</keyword>
<name>A0A5M6DEG4_9BACT</name>
<protein>
    <submittedName>
        <fullName evidence="2">Prepilin-type N-terminal cleavage/methylation domain-containing protein</fullName>
    </submittedName>
</protein>
<dbReference type="InterPro" id="IPR012902">
    <property type="entry name" value="N_methyl_site"/>
</dbReference>
<evidence type="ECO:0000256" key="1">
    <source>
        <dbReference type="SAM" id="Phobius"/>
    </source>
</evidence>
<sequence length="196" mass="22673">MDRPAAARGELQRSRRFAGGGFRPMMRFPNSRRRRGFTLRELSVAMTVGSAVMMVAVGSLHRAFDWASIARDRRHDDQTVFRLTQQFREDVHRASDAELTDQTLKLTLPSDTSVVYEAGPEGLVREQTRQDQRVRQEAYRWKQTRRVTLRKLENENQLEMSIHSVLSLKDQPAPLWRFVRASIGLRQQHERGDIGG</sequence>
<organism evidence="2 3">
    <name type="scientific">Roseiconus nitratireducens</name>
    <dbReference type="NCBI Taxonomy" id="2605748"/>
    <lineage>
        <taxon>Bacteria</taxon>
        <taxon>Pseudomonadati</taxon>
        <taxon>Planctomycetota</taxon>
        <taxon>Planctomycetia</taxon>
        <taxon>Pirellulales</taxon>
        <taxon>Pirellulaceae</taxon>
        <taxon>Roseiconus</taxon>
    </lineage>
</organism>
<reference evidence="2 3" key="1">
    <citation type="submission" date="2019-08" db="EMBL/GenBank/DDBJ databases">
        <authorList>
            <person name="Dhanesh K."/>
            <person name="Kumar G."/>
            <person name="Sasikala C."/>
            <person name="Venkata Ramana C."/>
        </authorList>
    </citation>
    <scope>NUCLEOTIDE SEQUENCE [LARGE SCALE GENOMIC DNA]</scope>
    <source>
        <strain evidence="2 3">JC645</strain>
    </source>
</reference>
<dbReference type="Proteomes" id="UP000324479">
    <property type="component" value="Unassembled WGS sequence"/>
</dbReference>
<evidence type="ECO:0000313" key="2">
    <source>
        <dbReference type="EMBL" id="KAA5544569.1"/>
    </source>
</evidence>
<evidence type="ECO:0000313" key="3">
    <source>
        <dbReference type="Proteomes" id="UP000324479"/>
    </source>
</evidence>
<gene>
    <name evidence="2" type="ORF">FYK55_09630</name>
</gene>
<feature type="transmembrane region" description="Helical" evidence="1">
    <location>
        <begin position="42"/>
        <end position="64"/>
    </location>
</feature>
<keyword evidence="3" id="KW-1185">Reference proteome</keyword>
<dbReference type="AlphaFoldDB" id="A0A5M6DEG4"/>
<dbReference type="EMBL" id="VWOX01000004">
    <property type="protein sequence ID" value="KAA5544569.1"/>
    <property type="molecule type" value="Genomic_DNA"/>
</dbReference>
<dbReference type="Pfam" id="PF07963">
    <property type="entry name" value="N_methyl"/>
    <property type="match status" value="1"/>
</dbReference>
<keyword evidence="1" id="KW-1133">Transmembrane helix</keyword>